<dbReference type="PIRSF" id="PIRSF000194">
    <property type="entry name" value="DHFR"/>
    <property type="match status" value="1"/>
</dbReference>
<comment type="function">
    <text evidence="7">Key enzyme in folate metabolism. Catalyzes an essential reaction for de novo glycine and purine synthesis, and for DNA precursor synthesis.</text>
</comment>
<dbReference type="EC" id="1.5.1.3" evidence="3 7"/>
<dbReference type="SUPFAM" id="SSF53597">
    <property type="entry name" value="Dihydrofolate reductase-like"/>
    <property type="match status" value="1"/>
</dbReference>
<dbReference type="InterPro" id="IPR012259">
    <property type="entry name" value="DHFR"/>
</dbReference>
<dbReference type="Gene3D" id="3.40.430.10">
    <property type="entry name" value="Dihydrofolate Reductase, subunit A"/>
    <property type="match status" value="1"/>
</dbReference>
<dbReference type="EMBL" id="JAGGKC010000038">
    <property type="protein sequence ID" value="MBP1920739.1"/>
    <property type="molecule type" value="Genomic_DNA"/>
</dbReference>
<accession>A0ABS4G883</accession>
<dbReference type="CDD" id="cd00209">
    <property type="entry name" value="DHFR"/>
    <property type="match status" value="1"/>
</dbReference>
<proteinExistence type="inferred from homology"/>
<dbReference type="Pfam" id="PF00186">
    <property type="entry name" value="DHFR_1"/>
    <property type="match status" value="1"/>
</dbReference>
<keyword evidence="6 7" id="KW-0560">Oxidoreductase</keyword>
<dbReference type="PRINTS" id="PR00070">
    <property type="entry name" value="DHFR"/>
</dbReference>
<name>A0ABS4G883_9CLOT</name>
<dbReference type="PANTHER" id="PTHR48069:SF3">
    <property type="entry name" value="DIHYDROFOLATE REDUCTASE"/>
    <property type="match status" value="1"/>
</dbReference>
<gene>
    <name evidence="9" type="ORF">J2Z34_003254</name>
</gene>
<evidence type="ECO:0000313" key="9">
    <source>
        <dbReference type="EMBL" id="MBP1920739.1"/>
    </source>
</evidence>
<keyword evidence="4 7" id="KW-0554">One-carbon metabolism</keyword>
<sequence>MLSLIAAVTDKGIIGNEGTLIWTIKKDLKHFREKTMGKKMIMGRTTFESFKKPLPGREHIVLTRDESYDVPEGVKLIHGMEEALEYSKLDEEVFVIGGGEIYRKLILHCSTLYITWVHSEFDGDTVFPVEMLDSFELVESIDDTDEESGMKLTFAEYRKKTRKN</sequence>
<organism evidence="9 10">
    <name type="scientific">Youngiibacter multivorans</name>
    <dbReference type="NCBI Taxonomy" id="937251"/>
    <lineage>
        <taxon>Bacteria</taxon>
        <taxon>Bacillati</taxon>
        <taxon>Bacillota</taxon>
        <taxon>Clostridia</taxon>
        <taxon>Eubacteriales</taxon>
        <taxon>Clostridiaceae</taxon>
        <taxon>Youngiibacter</taxon>
    </lineage>
</organism>
<feature type="domain" description="DHFR" evidence="8">
    <location>
        <begin position="1"/>
        <end position="159"/>
    </location>
</feature>
<evidence type="ECO:0000256" key="4">
    <source>
        <dbReference type="ARBA" id="ARBA00022563"/>
    </source>
</evidence>
<dbReference type="PROSITE" id="PS51330">
    <property type="entry name" value="DHFR_2"/>
    <property type="match status" value="1"/>
</dbReference>
<dbReference type="InterPro" id="IPR001796">
    <property type="entry name" value="DHFR_dom"/>
</dbReference>
<comment type="catalytic activity">
    <reaction evidence="7">
        <text>(6S)-5,6,7,8-tetrahydrofolate + NADP(+) = 7,8-dihydrofolate + NADPH + H(+)</text>
        <dbReference type="Rhea" id="RHEA:15009"/>
        <dbReference type="ChEBI" id="CHEBI:15378"/>
        <dbReference type="ChEBI" id="CHEBI:57451"/>
        <dbReference type="ChEBI" id="CHEBI:57453"/>
        <dbReference type="ChEBI" id="CHEBI:57783"/>
        <dbReference type="ChEBI" id="CHEBI:58349"/>
        <dbReference type="EC" id="1.5.1.3"/>
    </reaction>
</comment>
<dbReference type="GO" id="GO:0004146">
    <property type="term" value="F:dihydrofolate reductase activity"/>
    <property type="evidence" value="ECO:0007669"/>
    <property type="project" value="UniProtKB-EC"/>
</dbReference>
<evidence type="ECO:0000313" key="10">
    <source>
        <dbReference type="Proteomes" id="UP001519271"/>
    </source>
</evidence>
<dbReference type="InterPro" id="IPR024072">
    <property type="entry name" value="DHFR-like_dom_sf"/>
</dbReference>
<evidence type="ECO:0000256" key="2">
    <source>
        <dbReference type="ARBA" id="ARBA00009539"/>
    </source>
</evidence>
<comment type="pathway">
    <text evidence="1 7">Cofactor biosynthesis; tetrahydrofolate biosynthesis; 5,6,7,8-tetrahydrofolate from 7,8-dihydrofolate: step 1/1.</text>
</comment>
<dbReference type="Proteomes" id="UP001519271">
    <property type="component" value="Unassembled WGS sequence"/>
</dbReference>
<evidence type="ECO:0000256" key="1">
    <source>
        <dbReference type="ARBA" id="ARBA00004903"/>
    </source>
</evidence>
<evidence type="ECO:0000259" key="8">
    <source>
        <dbReference type="PROSITE" id="PS51330"/>
    </source>
</evidence>
<dbReference type="PANTHER" id="PTHR48069">
    <property type="entry name" value="DIHYDROFOLATE REDUCTASE"/>
    <property type="match status" value="1"/>
</dbReference>
<dbReference type="RefSeq" id="WP_209460900.1">
    <property type="nucleotide sequence ID" value="NZ_JAGGKC010000038.1"/>
</dbReference>
<keyword evidence="5 7" id="KW-0521">NADP</keyword>
<keyword evidence="10" id="KW-1185">Reference proteome</keyword>
<comment type="similarity">
    <text evidence="2 7">Belongs to the dihydrofolate reductase family.</text>
</comment>
<evidence type="ECO:0000256" key="5">
    <source>
        <dbReference type="ARBA" id="ARBA00022857"/>
    </source>
</evidence>
<evidence type="ECO:0000256" key="7">
    <source>
        <dbReference type="PIRNR" id="PIRNR000194"/>
    </source>
</evidence>
<evidence type="ECO:0000256" key="6">
    <source>
        <dbReference type="ARBA" id="ARBA00023002"/>
    </source>
</evidence>
<protein>
    <recommendedName>
        <fullName evidence="3 7">Dihydrofolate reductase</fullName>
        <ecNumber evidence="3 7">1.5.1.3</ecNumber>
    </recommendedName>
</protein>
<comment type="caution">
    <text evidence="9">The sequence shown here is derived from an EMBL/GenBank/DDBJ whole genome shotgun (WGS) entry which is preliminary data.</text>
</comment>
<reference evidence="9 10" key="1">
    <citation type="submission" date="2021-03" db="EMBL/GenBank/DDBJ databases">
        <title>Genomic Encyclopedia of Type Strains, Phase IV (KMG-IV): sequencing the most valuable type-strain genomes for metagenomic binning, comparative biology and taxonomic classification.</title>
        <authorList>
            <person name="Goeker M."/>
        </authorList>
    </citation>
    <scope>NUCLEOTIDE SEQUENCE [LARGE SCALE GENOMIC DNA]</scope>
    <source>
        <strain evidence="9 10">DSM 6139</strain>
    </source>
</reference>
<evidence type="ECO:0000256" key="3">
    <source>
        <dbReference type="ARBA" id="ARBA00012856"/>
    </source>
</evidence>